<dbReference type="AlphaFoldDB" id="A0A437R0K0"/>
<evidence type="ECO:0000313" key="2">
    <source>
        <dbReference type="EMBL" id="RVU40260.1"/>
    </source>
</evidence>
<evidence type="ECO:0000313" key="3">
    <source>
        <dbReference type="Proteomes" id="UP000283077"/>
    </source>
</evidence>
<accession>A0A437R0K0</accession>
<keyword evidence="1" id="KW-1133">Transmembrane helix</keyword>
<evidence type="ECO:0000256" key="1">
    <source>
        <dbReference type="SAM" id="Phobius"/>
    </source>
</evidence>
<comment type="caution">
    <text evidence="2">The sequence shown here is derived from an EMBL/GenBank/DDBJ whole genome shotgun (WGS) entry which is preliminary data.</text>
</comment>
<keyword evidence="1" id="KW-0472">Membrane</keyword>
<dbReference type="OrthoDB" id="9806195at2"/>
<dbReference type="Proteomes" id="UP000283077">
    <property type="component" value="Unassembled WGS sequence"/>
</dbReference>
<gene>
    <name evidence="2" type="ORF">EOE67_06605</name>
</gene>
<organism evidence="2 3">
    <name type="scientific">Rheinheimera riviphila</name>
    <dbReference type="NCBI Taxonomy" id="1834037"/>
    <lineage>
        <taxon>Bacteria</taxon>
        <taxon>Pseudomonadati</taxon>
        <taxon>Pseudomonadota</taxon>
        <taxon>Gammaproteobacteria</taxon>
        <taxon>Chromatiales</taxon>
        <taxon>Chromatiaceae</taxon>
        <taxon>Rheinheimera</taxon>
    </lineage>
</organism>
<name>A0A437R0K0_9GAMM</name>
<sequence>MRIFGSIRFWRTFHLWLSLLLSLQLLAWFGSGLVMSILPIDEVRGDHLRAPVPPINWQLAKMCPAQLPAHTGGLSLRQRGEMPVYQLDHDGKLQFFNALDGSALPPLTEPELRVMAQQSYNGTGTIHSAQLIDELPLEARGLPTPVWQVQFNDTDNTVFYLEPTLGQVLRVRTDNWRLFDFVWMLHIMDYDERDDFNHGLLIASSALALLFTISGLVLLVLTLRRKAARPH</sequence>
<dbReference type="EMBL" id="SACS01000005">
    <property type="protein sequence ID" value="RVU40260.1"/>
    <property type="molecule type" value="Genomic_DNA"/>
</dbReference>
<keyword evidence="3" id="KW-1185">Reference proteome</keyword>
<protein>
    <submittedName>
        <fullName evidence="2">PepSY domain-containing protein</fullName>
    </submittedName>
</protein>
<keyword evidence="1" id="KW-0812">Transmembrane</keyword>
<reference evidence="2 3" key="1">
    <citation type="submission" date="2019-01" db="EMBL/GenBank/DDBJ databases">
        <authorList>
            <person name="Chen W.-M."/>
        </authorList>
    </citation>
    <scope>NUCLEOTIDE SEQUENCE [LARGE SCALE GENOMIC DNA]</scope>
    <source>
        <strain evidence="2 3">KYPC3</strain>
    </source>
</reference>
<dbReference type="RefSeq" id="WP_127698247.1">
    <property type="nucleotide sequence ID" value="NZ_SACS01000005.1"/>
</dbReference>
<proteinExistence type="predicted"/>
<feature type="transmembrane region" description="Helical" evidence="1">
    <location>
        <begin position="200"/>
        <end position="223"/>
    </location>
</feature>